<dbReference type="InterPro" id="IPR036890">
    <property type="entry name" value="HATPase_C_sf"/>
</dbReference>
<dbReference type="GO" id="GO:0000155">
    <property type="term" value="F:phosphorelay sensor kinase activity"/>
    <property type="evidence" value="ECO:0007669"/>
    <property type="project" value="InterPro"/>
</dbReference>
<dbReference type="SUPFAM" id="SSF55781">
    <property type="entry name" value="GAF domain-like"/>
    <property type="match status" value="2"/>
</dbReference>
<accession>A0A098BR65</accession>
<evidence type="ECO:0000256" key="11">
    <source>
        <dbReference type="SAM" id="MobiDB-lite"/>
    </source>
</evidence>
<evidence type="ECO:0000259" key="12">
    <source>
        <dbReference type="SMART" id="SM00065"/>
    </source>
</evidence>
<evidence type="ECO:0000256" key="4">
    <source>
        <dbReference type="ARBA" id="ARBA00022553"/>
    </source>
</evidence>
<evidence type="ECO:0000256" key="10">
    <source>
        <dbReference type="ARBA" id="ARBA00023012"/>
    </source>
</evidence>
<dbReference type="Pfam" id="PF07730">
    <property type="entry name" value="HisKA_3"/>
    <property type="match status" value="1"/>
</dbReference>
<dbReference type="GO" id="GO:0070025">
    <property type="term" value="F:carbon monoxide binding"/>
    <property type="evidence" value="ECO:0007669"/>
    <property type="project" value="UniProtKB-ARBA"/>
</dbReference>
<dbReference type="InterPro" id="IPR029016">
    <property type="entry name" value="GAF-like_dom_sf"/>
</dbReference>
<evidence type="ECO:0000256" key="2">
    <source>
        <dbReference type="ARBA" id="ARBA00001971"/>
    </source>
</evidence>
<dbReference type="Gene3D" id="1.20.5.1930">
    <property type="match status" value="1"/>
</dbReference>
<dbReference type="EMBL" id="CCSD01000095">
    <property type="protein sequence ID" value="CDZ91184.1"/>
    <property type="molecule type" value="Genomic_DNA"/>
</dbReference>
<dbReference type="SMART" id="SM00065">
    <property type="entry name" value="GAF"/>
    <property type="match status" value="2"/>
</dbReference>
<dbReference type="InterPro" id="IPR003594">
    <property type="entry name" value="HATPase_dom"/>
</dbReference>
<dbReference type="Pfam" id="PF13185">
    <property type="entry name" value="GAF_2"/>
    <property type="match status" value="2"/>
</dbReference>
<dbReference type="GO" id="GO:0005524">
    <property type="term" value="F:ATP binding"/>
    <property type="evidence" value="ECO:0007669"/>
    <property type="project" value="UniProtKB-ARBA"/>
</dbReference>
<keyword evidence="5" id="KW-0808">Transferase</keyword>
<evidence type="ECO:0000256" key="9">
    <source>
        <dbReference type="ARBA" id="ARBA00023004"/>
    </source>
</evidence>
<dbReference type="GO" id="GO:0020037">
    <property type="term" value="F:heme binding"/>
    <property type="evidence" value="ECO:0007669"/>
    <property type="project" value="UniProtKB-ARBA"/>
</dbReference>
<evidence type="ECO:0000313" key="13">
    <source>
        <dbReference type="EMBL" id="CDZ91184.1"/>
    </source>
</evidence>
<dbReference type="PANTHER" id="PTHR24421:SF56">
    <property type="entry name" value="OXYGEN SENSOR HISTIDINE KINASE RESPONSE REGULATOR DOST"/>
    <property type="match status" value="1"/>
</dbReference>
<dbReference type="InterPro" id="IPR011712">
    <property type="entry name" value="Sig_transdc_His_kin_sub3_dim/P"/>
</dbReference>
<dbReference type="AlphaFoldDB" id="A0A098BR65"/>
<evidence type="ECO:0000256" key="8">
    <source>
        <dbReference type="ARBA" id="ARBA00022842"/>
    </source>
</evidence>
<dbReference type="GO" id="GO:0000287">
    <property type="term" value="F:magnesium ion binding"/>
    <property type="evidence" value="ECO:0007669"/>
    <property type="project" value="UniProtKB-ARBA"/>
</dbReference>
<keyword evidence="4" id="KW-0597">Phosphoprotein</keyword>
<evidence type="ECO:0000256" key="1">
    <source>
        <dbReference type="ARBA" id="ARBA00001946"/>
    </source>
</evidence>
<dbReference type="PANTHER" id="PTHR24421">
    <property type="entry name" value="NITRATE/NITRITE SENSOR PROTEIN NARX-RELATED"/>
    <property type="match status" value="1"/>
</dbReference>
<feature type="domain" description="GAF" evidence="12">
    <location>
        <begin position="112"/>
        <end position="259"/>
    </location>
</feature>
<dbReference type="GO" id="GO:0019825">
    <property type="term" value="F:oxygen binding"/>
    <property type="evidence" value="ECO:0007669"/>
    <property type="project" value="UniProtKB-ARBA"/>
</dbReference>
<dbReference type="GO" id="GO:0046983">
    <property type="term" value="F:protein dimerization activity"/>
    <property type="evidence" value="ECO:0007669"/>
    <property type="project" value="InterPro"/>
</dbReference>
<dbReference type="GO" id="GO:0019826">
    <property type="term" value="F:oxygen sensor activity"/>
    <property type="evidence" value="ECO:0007669"/>
    <property type="project" value="UniProtKB-ARBA"/>
</dbReference>
<dbReference type="GO" id="GO:0016020">
    <property type="term" value="C:membrane"/>
    <property type="evidence" value="ECO:0007669"/>
    <property type="project" value="InterPro"/>
</dbReference>
<proteinExistence type="predicted"/>
<feature type="domain" description="GAF" evidence="12">
    <location>
        <begin position="280"/>
        <end position="418"/>
    </location>
</feature>
<feature type="region of interest" description="Disordered" evidence="11">
    <location>
        <begin position="38"/>
        <end position="71"/>
    </location>
</feature>
<dbReference type="InterPro" id="IPR003018">
    <property type="entry name" value="GAF"/>
</dbReference>
<keyword evidence="8" id="KW-0460">Magnesium</keyword>
<reference evidence="13 14" key="1">
    <citation type="journal article" date="2014" name="Genome Announc.">
        <title>Draft Genome Sequence of Propane- and Butane-Oxidizing Actinobacterium Rhodococcus ruber IEGM 231.</title>
        <authorList>
            <person name="Ivshina I.B."/>
            <person name="Kuyukina M.S."/>
            <person name="Krivoruchko A.V."/>
            <person name="Barbe V."/>
            <person name="Fischer C."/>
        </authorList>
    </citation>
    <scope>NUCLEOTIDE SEQUENCE [LARGE SCALE GENOMIC DNA]</scope>
</reference>
<dbReference type="eggNOG" id="COG3850">
    <property type="taxonomic scope" value="Bacteria"/>
</dbReference>
<comment type="cofactor">
    <cofactor evidence="2">
        <name>heme</name>
        <dbReference type="ChEBI" id="CHEBI:30413"/>
    </cofactor>
</comment>
<dbReference type="eggNOG" id="COG2203">
    <property type="taxonomic scope" value="Bacteria"/>
</dbReference>
<evidence type="ECO:0000313" key="14">
    <source>
        <dbReference type="Proteomes" id="UP000042997"/>
    </source>
</evidence>
<gene>
    <name evidence="13" type="primary">dosT</name>
    <name evidence="13" type="ORF">RHRU231_800111</name>
</gene>
<dbReference type="CDD" id="cd16917">
    <property type="entry name" value="HATPase_UhpB-NarQ-NarX-like"/>
    <property type="match status" value="1"/>
</dbReference>
<dbReference type="Proteomes" id="UP000042997">
    <property type="component" value="Unassembled WGS sequence"/>
</dbReference>
<evidence type="ECO:0000256" key="3">
    <source>
        <dbReference type="ARBA" id="ARBA00022490"/>
    </source>
</evidence>
<dbReference type="Pfam" id="PF02518">
    <property type="entry name" value="HATPase_c"/>
    <property type="match status" value="1"/>
</dbReference>
<dbReference type="Gene3D" id="3.30.450.40">
    <property type="match status" value="2"/>
</dbReference>
<comment type="cofactor">
    <cofactor evidence="1">
        <name>Mg(2+)</name>
        <dbReference type="ChEBI" id="CHEBI:18420"/>
    </cofactor>
</comment>
<protein>
    <submittedName>
        <fullName evidence="13">Hypoxia sensor histidine kinase response regulator DosT</fullName>
    </submittedName>
</protein>
<dbReference type="FunFam" id="3.30.450.40:FF:000052">
    <property type="entry name" value="Oxygen sensor histidine kinase response regulator DevS/DosS"/>
    <property type="match status" value="1"/>
</dbReference>
<dbReference type="SUPFAM" id="SSF55874">
    <property type="entry name" value="ATPase domain of HSP90 chaperone/DNA topoisomerase II/histidine kinase"/>
    <property type="match status" value="1"/>
</dbReference>
<evidence type="ECO:0000256" key="5">
    <source>
        <dbReference type="ARBA" id="ARBA00022679"/>
    </source>
</evidence>
<evidence type="ECO:0000256" key="6">
    <source>
        <dbReference type="ARBA" id="ARBA00022723"/>
    </source>
</evidence>
<evidence type="ECO:0000256" key="7">
    <source>
        <dbReference type="ARBA" id="ARBA00022777"/>
    </source>
</evidence>
<keyword evidence="9" id="KW-0408">Iron</keyword>
<sequence>MFSIPEFSHAGEAPAAGCVRCTRGAVFDGTYADGVSTTGDATTDGISVGRPGDGTAVGRPGDGTAVGRPGDRTADIDGLLAEIRDRLTDTVTTRASLQSLLEAVLVVGSGLELDSMLQRIVSAAVTLLDARYGALGVRAPDGGLSEFVYVGIAPEARGRMGHLPEGRGLLGLLINDPRPVRIADLSRHPASIGFPPGHPPMKSFLGTPIMVRGKVFGSIYLTEKVGSPAFTEEDEVILKVLATSAGVAIDNARLFEGSVTRERWLEAVATINSRLLVGGSVDETLELLVDRVRDLAHTDGSYVVLVDGTQGTVRAAAVPGPPSAGTRLDLTGSPVLEAIRTRRTLLTDSLEGIPDAAGTDGRAVVLPLSATSGASGALIVTRAARSDAWDDEDVTRLESMADLVTVALEFATQQRKKRLLDVLADRDRIAQDLHDNVIQRLFATGMSLQSTLVPGTDPDRVANVVQHAVEQLDRTVREIRTTIFDLHTTGAAASTSLRRRLLDVVGDLTAQSPVAPNVQFSGPIDTLVPARIHPHAEAVLREGLSNALRHSQSEKISVSVSAGDEFTIEIVDDGIGLPDAPRRSGLTNLERRAQQCGGRCSIGPGATGGTRVVWQAPL</sequence>
<dbReference type="GO" id="GO:0070026">
    <property type="term" value="F:nitric oxide binding"/>
    <property type="evidence" value="ECO:0007669"/>
    <property type="project" value="UniProtKB-ARBA"/>
</dbReference>
<keyword evidence="3" id="KW-0963">Cytoplasm</keyword>
<keyword evidence="10" id="KW-0902">Two-component regulatory system</keyword>
<keyword evidence="6" id="KW-0479">Metal-binding</keyword>
<dbReference type="InterPro" id="IPR050482">
    <property type="entry name" value="Sensor_HK_TwoCompSys"/>
</dbReference>
<dbReference type="GO" id="GO:0070483">
    <property type="term" value="P:detection of hypoxia"/>
    <property type="evidence" value="ECO:0007669"/>
    <property type="project" value="UniProtKB-ARBA"/>
</dbReference>
<organism evidence="13 14">
    <name type="scientific">Rhodococcus ruber</name>
    <dbReference type="NCBI Taxonomy" id="1830"/>
    <lineage>
        <taxon>Bacteria</taxon>
        <taxon>Bacillati</taxon>
        <taxon>Actinomycetota</taxon>
        <taxon>Actinomycetes</taxon>
        <taxon>Mycobacteriales</taxon>
        <taxon>Nocardiaceae</taxon>
        <taxon>Rhodococcus</taxon>
    </lineage>
</organism>
<dbReference type="Gene3D" id="3.30.565.10">
    <property type="entry name" value="Histidine kinase-like ATPase, C-terminal domain"/>
    <property type="match status" value="1"/>
</dbReference>
<keyword evidence="7 13" id="KW-0418">Kinase</keyword>
<name>A0A098BR65_9NOCA</name>